<dbReference type="Pfam" id="PF00017">
    <property type="entry name" value="SH2"/>
    <property type="match status" value="1"/>
</dbReference>
<dbReference type="CDD" id="cd00173">
    <property type="entry name" value="SH2"/>
    <property type="match status" value="1"/>
</dbReference>
<dbReference type="PANTHER" id="PTHR36649">
    <property type="entry name" value="UBIQUITIN-LIKE DOMAIN-CONTAINING PROTEIN"/>
    <property type="match status" value="1"/>
</dbReference>
<dbReference type="OMA" id="QRICSIF"/>
<reference evidence="3" key="1">
    <citation type="journal article" date="2020" name="Nat. Ecol. Evol.">
        <title>Deeply conserved synteny resolves early events in vertebrate evolution.</title>
        <authorList>
            <person name="Simakov O."/>
            <person name="Marletaz F."/>
            <person name="Yue J.X."/>
            <person name="O'Connell B."/>
            <person name="Jenkins J."/>
            <person name="Brandt A."/>
            <person name="Calef R."/>
            <person name="Tung C.H."/>
            <person name="Huang T.K."/>
            <person name="Schmutz J."/>
            <person name="Satoh N."/>
            <person name="Yu J.K."/>
            <person name="Putnam N.H."/>
            <person name="Green R.E."/>
            <person name="Rokhsar D.S."/>
        </authorList>
    </citation>
    <scope>NUCLEOTIDE SEQUENCE [LARGE SCALE GENOMIC DNA]</scope>
    <source>
        <strain evidence="3">S238N-H82</strain>
    </source>
</reference>
<evidence type="ECO:0000256" key="1">
    <source>
        <dbReference type="PROSITE-ProRule" id="PRU00191"/>
    </source>
</evidence>
<sequence length="345" mass="38735">MASKEKVDTSFSAVASKVQGTQAKWYHGMMSREDAEVKLKQAGVGSFLIRQSQRPGKGFILSANLKRGFVHFSEISISSDGLWTSEQQTQVLDYLSRVEVVKGNPLIANEKASGASFKTTCPYWKLCKEYKDSLKLYDEYFEPSYDMCYCTKCHNKRGEKDVYTRGDPPMKYVLPIGWCRFSLKVPPKAKAQNVFKKWHVCFHGTDSTAVDSILGCGDLLMPGDYAVGGRKLSEKEGHFTDERKPEGFDTKQIFLSPSIKYSGCDVYAKPKTFATSAGKVYDARVAFQVCVRPESYKIGPETIGATRKNIKIDPHVDNDKIECFTKERGSTILYGLLVNMEETNT</sequence>
<feature type="domain" description="SH2" evidence="2">
    <location>
        <begin position="25"/>
        <end position="72"/>
    </location>
</feature>
<dbReference type="RefSeq" id="XP_035698644.1">
    <property type="nucleotide sequence ID" value="XM_035842751.1"/>
</dbReference>
<evidence type="ECO:0000313" key="3">
    <source>
        <dbReference type="Proteomes" id="UP000001554"/>
    </source>
</evidence>
<gene>
    <name evidence="4" type="primary">LOC118431510</name>
</gene>
<evidence type="ECO:0000313" key="4">
    <source>
        <dbReference type="RefSeq" id="XP_035698644.1"/>
    </source>
</evidence>
<dbReference type="SUPFAM" id="SSF55550">
    <property type="entry name" value="SH2 domain"/>
    <property type="match status" value="1"/>
</dbReference>
<name>A0A9J7NCC7_BRAFL</name>
<organism evidence="3 4">
    <name type="scientific">Branchiostoma floridae</name>
    <name type="common">Florida lancelet</name>
    <name type="synonym">Amphioxus</name>
    <dbReference type="NCBI Taxonomy" id="7739"/>
    <lineage>
        <taxon>Eukaryota</taxon>
        <taxon>Metazoa</taxon>
        <taxon>Chordata</taxon>
        <taxon>Cephalochordata</taxon>
        <taxon>Leptocardii</taxon>
        <taxon>Amphioxiformes</taxon>
        <taxon>Branchiostomatidae</taxon>
        <taxon>Branchiostoma</taxon>
    </lineage>
</organism>
<dbReference type="GeneID" id="118431510"/>
<dbReference type="Gene3D" id="3.30.505.10">
    <property type="entry name" value="SH2 domain"/>
    <property type="match status" value="1"/>
</dbReference>
<dbReference type="KEGG" id="bfo:118431510"/>
<dbReference type="OrthoDB" id="49113at2759"/>
<proteinExistence type="predicted"/>
<dbReference type="InterPro" id="IPR000980">
    <property type="entry name" value="SH2"/>
</dbReference>
<protein>
    <submittedName>
        <fullName evidence="4">Neuralized-like protein 4</fullName>
    </submittedName>
</protein>
<dbReference type="SMART" id="SM00252">
    <property type="entry name" value="SH2"/>
    <property type="match status" value="1"/>
</dbReference>
<reference evidence="4" key="2">
    <citation type="submission" date="2025-08" db="UniProtKB">
        <authorList>
            <consortium name="RefSeq"/>
        </authorList>
    </citation>
    <scope>IDENTIFICATION</scope>
    <source>
        <strain evidence="4">S238N-H82</strain>
        <tissue evidence="4">Testes</tissue>
    </source>
</reference>
<dbReference type="Proteomes" id="UP000001554">
    <property type="component" value="Chromosome 15"/>
</dbReference>
<dbReference type="PROSITE" id="PS50001">
    <property type="entry name" value="SH2"/>
    <property type="match status" value="1"/>
</dbReference>
<dbReference type="PANTHER" id="PTHR36649:SF28">
    <property type="entry name" value="UBIQUITIN-LIKE DOMAIN-CONTAINING PROTEIN"/>
    <property type="match status" value="1"/>
</dbReference>
<dbReference type="AlphaFoldDB" id="A0A9J7NCC7"/>
<accession>A0A9J7NCC7</accession>
<keyword evidence="1" id="KW-0727">SH2 domain</keyword>
<keyword evidence="3" id="KW-1185">Reference proteome</keyword>
<dbReference type="InterPro" id="IPR036860">
    <property type="entry name" value="SH2_dom_sf"/>
</dbReference>
<evidence type="ECO:0000259" key="2">
    <source>
        <dbReference type="PROSITE" id="PS50001"/>
    </source>
</evidence>